<evidence type="ECO:0000256" key="3">
    <source>
        <dbReference type="ARBA" id="ARBA00022475"/>
    </source>
</evidence>
<dbReference type="InterPro" id="IPR043148">
    <property type="entry name" value="TagF_C"/>
</dbReference>
<evidence type="ECO:0000256" key="6">
    <source>
        <dbReference type="ARBA" id="ARBA00023136"/>
    </source>
</evidence>
<protein>
    <submittedName>
        <fullName evidence="8">Glycosyltransferase</fullName>
    </submittedName>
</protein>
<organism evidence="8 9">
    <name type="scientific">Leuconostoc carnosum</name>
    <dbReference type="NCBI Taxonomy" id="1252"/>
    <lineage>
        <taxon>Bacteria</taxon>
        <taxon>Bacillati</taxon>
        <taxon>Bacillota</taxon>
        <taxon>Bacilli</taxon>
        <taxon>Lactobacillales</taxon>
        <taxon>Lactobacillaceae</taxon>
        <taxon>Leuconostoc</taxon>
    </lineage>
</organism>
<sequence>MNKQSLKKVAKIARRSLPRYYSENKKARLYYVKHWQSAKIKEKTILYEVRDGQSMTDSPLALFLYIVGQPEFKYWQHVWVVRSESVKNELLVNIPEKFHDLITYVVRDSVDYSKWLLAAKYLITNSTFNFFWHKRAGQIYVNTWHGTPLKYMGYDIPGNKTSLKNVQRNLLMTDFLISPNKHTTHIFFDRYKLNGLYQGQILESGYPRNDVLQKRDATIKDQLIEAGLVLLNKPIVLYTPTWKGTSINNPAGSLEQIYSEVMYLQSKHPDLQILLKVHPYAYQQAKSYEKLRKLLIPDQFDPGRVLSITDILITDYSSIFFDFEITERPIIFYTWDKEQYQNYRGMYFEDDELPGPVLDSIKDVSDYLSRVKNIKQTSQYSGRKLMTSHDDGQVTKRIVNRIFKKINDDKISDITTVEKKKKILIFSGGMVNNGISSSLINLTKNIDYGKCDVSILAYDSNQTEKVNNINRLDNHVRLIYRMGTPAFTLFEQVCDLIITKFGINFWTSIFYPKRAYQREAHRLLSGYQFDTAIDFSGYSFNGAKIIAEANAKNKIIFQHNDLWSDAHKVVNGIKPNFDSLMALFSLYFKFNKIISVSESLSEINAKKLNKYIKDEQVNYLENTLNLECKSDIKRADDQNIIITDIDRIARVNNKALEAYQSIKDITNNHSVVYQTHGTEFRAVSRVQYLNSTFFRITEDGLPSMWLNADNVEIDTQEYILSEEDREQVGWLKKNNQYIWTAPFGVNEDVQIIGRGWLMEYTFVNVTKKVNTTDGLYLRIKLPKMKQQGYIKASSLQLLAQSNMTVIQKIWNRLFNKQIEFSFVPINQAIIVTENATTYVQPQGLMKRFDKINKKVRMLPMQMANAKATTKLGDFYRIGEIDNMVWVADKDVKLFNAKISFSGYNTTISEISNSENGKLDMSETSYFTTENFGEEIEKRQLIARFKNSSGTWQFLCNQDHTLRIVPQEQENQVTRKAMNMLEDSSLTEKQILKKHSIAYSNIDLVEVSKPKKYGSFISHRQHNVLETIDEIEDWVKFNNIVQSQAFIFSTMGRFSPEKNQIMLIKAFLKIMTEVSTSSYLVFLGEGKMKKDVEQLVEIYGIRDHVLFLGQVENPQNIIKRTDAFVLPSAFEGQPMVLLEVMSMKVPIIASNIKANFGVLGDQKYGMLINDFSVDGLAESMMNSMLYQYIFDEFDPESYNEQVMKRFDSLIGE</sequence>
<dbReference type="GO" id="GO:0019350">
    <property type="term" value="P:teichoic acid biosynthetic process"/>
    <property type="evidence" value="ECO:0007669"/>
    <property type="project" value="UniProtKB-KW"/>
</dbReference>
<evidence type="ECO:0000256" key="1">
    <source>
        <dbReference type="ARBA" id="ARBA00004202"/>
    </source>
</evidence>
<dbReference type="PANTHER" id="PTHR37316:SF3">
    <property type="entry name" value="TEICHOIC ACID GLYCEROL-PHOSPHATE TRANSFERASE"/>
    <property type="match status" value="1"/>
</dbReference>
<dbReference type="InterPro" id="IPR038200">
    <property type="entry name" value="GW_dom_sf"/>
</dbReference>
<dbReference type="Pfam" id="PF00534">
    <property type="entry name" value="Glycos_transf_1"/>
    <property type="match status" value="1"/>
</dbReference>
<dbReference type="SUPFAM" id="SSF82057">
    <property type="entry name" value="Prokaryotic SH3-related domain"/>
    <property type="match status" value="1"/>
</dbReference>
<dbReference type="GO" id="GO:0016757">
    <property type="term" value="F:glycosyltransferase activity"/>
    <property type="evidence" value="ECO:0007669"/>
    <property type="project" value="InterPro"/>
</dbReference>
<dbReference type="EMBL" id="CP042374">
    <property type="protein sequence ID" value="QEA33008.1"/>
    <property type="molecule type" value="Genomic_DNA"/>
</dbReference>
<keyword evidence="3" id="KW-1003">Cell membrane</keyword>
<dbReference type="RefSeq" id="WP_014974068.1">
    <property type="nucleotide sequence ID" value="NZ_CP042374.1"/>
</dbReference>
<dbReference type="Gene3D" id="3.40.50.12580">
    <property type="match status" value="1"/>
</dbReference>
<feature type="domain" description="Glycosyl transferase family 1" evidence="7">
    <location>
        <begin position="1042"/>
        <end position="1179"/>
    </location>
</feature>
<proteinExistence type="inferred from homology"/>
<dbReference type="InterPro" id="IPR051612">
    <property type="entry name" value="Teichoic_Acid_Biosynth"/>
</dbReference>
<evidence type="ECO:0000256" key="5">
    <source>
        <dbReference type="ARBA" id="ARBA00022944"/>
    </source>
</evidence>
<gene>
    <name evidence="8" type="ORF">FGL89_02040</name>
</gene>
<reference evidence="8 9" key="1">
    <citation type="submission" date="2019-06" db="EMBL/GenBank/DDBJ databases">
        <title>Genome analyses of bacteria isolated from kimchi.</title>
        <authorList>
            <person name="Lee S."/>
            <person name="Ahn S."/>
            <person name="Roh S."/>
        </authorList>
    </citation>
    <scope>NUCLEOTIDE SEQUENCE [LARGE SCALE GENOMIC DNA]</scope>
    <source>
        <strain evidence="8 9">CBA3620</strain>
    </source>
</reference>
<dbReference type="Pfam" id="PF04464">
    <property type="entry name" value="Glyphos_transf"/>
    <property type="match status" value="1"/>
</dbReference>
<keyword evidence="5" id="KW-0777">Teichoic acid biosynthesis</keyword>
<keyword evidence="4" id="KW-0808">Transferase</keyword>
<dbReference type="InterPro" id="IPR043149">
    <property type="entry name" value="TagF_N"/>
</dbReference>
<comment type="similarity">
    <text evidence="2">Belongs to the CDP-glycerol glycerophosphotransferase family.</text>
</comment>
<dbReference type="Gene3D" id="2.30.30.170">
    <property type="match status" value="1"/>
</dbReference>
<dbReference type="GO" id="GO:0047355">
    <property type="term" value="F:CDP-glycerol glycerophosphotransferase activity"/>
    <property type="evidence" value="ECO:0007669"/>
    <property type="project" value="InterPro"/>
</dbReference>
<dbReference type="Proteomes" id="UP000321332">
    <property type="component" value="Chromosome"/>
</dbReference>
<dbReference type="GO" id="GO:0005886">
    <property type="term" value="C:plasma membrane"/>
    <property type="evidence" value="ECO:0007669"/>
    <property type="project" value="UniProtKB-SubCell"/>
</dbReference>
<dbReference type="InterPro" id="IPR007554">
    <property type="entry name" value="Glycerophosphate_synth"/>
</dbReference>
<dbReference type="Gene3D" id="3.40.50.2000">
    <property type="entry name" value="Glycogen Phosphorylase B"/>
    <property type="match status" value="1"/>
</dbReference>
<evidence type="ECO:0000259" key="7">
    <source>
        <dbReference type="Pfam" id="PF00534"/>
    </source>
</evidence>
<dbReference type="Gene3D" id="3.40.50.11820">
    <property type="match status" value="1"/>
</dbReference>
<dbReference type="GeneID" id="61186506"/>
<evidence type="ECO:0000313" key="8">
    <source>
        <dbReference type="EMBL" id="QEA33008.1"/>
    </source>
</evidence>
<name>A0AAE6IIY1_LEUCA</name>
<evidence type="ECO:0000256" key="4">
    <source>
        <dbReference type="ARBA" id="ARBA00022679"/>
    </source>
</evidence>
<dbReference type="InterPro" id="IPR001296">
    <property type="entry name" value="Glyco_trans_1"/>
</dbReference>
<dbReference type="SUPFAM" id="SSF53756">
    <property type="entry name" value="UDP-Glycosyltransferase/glycogen phosphorylase"/>
    <property type="match status" value="2"/>
</dbReference>
<dbReference type="AlphaFoldDB" id="A0AAE6IIY1"/>
<comment type="subcellular location">
    <subcellularLocation>
        <location evidence="1">Cell membrane</location>
        <topology evidence="1">Peripheral membrane protein</topology>
    </subcellularLocation>
</comment>
<dbReference type="PANTHER" id="PTHR37316">
    <property type="entry name" value="TEICHOIC ACID GLYCEROL-PHOSPHATE PRIMASE"/>
    <property type="match status" value="1"/>
</dbReference>
<evidence type="ECO:0000313" key="9">
    <source>
        <dbReference type="Proteomes" id="UP000321332"/>
    </source>
</evidence>
<evidence type="ECO:0000256" key="2">
    <source>
        <dbReference type="ARBA" id="ARBA00010488"/>
    </source>
</evidence>
<keyword evidence="6" id="KW-0472">Membrane</keyword>
<accession>A0AAE6IIY1</accession>